<gene>
    <name evidence="1" type="ORF">EV695_1243</name>
</gene>
<sequence length="199" mass="22697">NKINYRVNPSLRLQGKFNYSDTKDQVGDTNDATFTEAAVGFAYRPINHDRLNVLGRITYLYDLQPVSQSIEPDEKSLIASLESSYQLNQRWELGGKLAHKEGEIRSDRDAGNWSRNDATLAAVRVRYHMTKNWDAMAQYHWLNSDESQDTQHGAMIAVDRHIGENMKIGLGYNFTNFNDDLSNTDGDAEGWFINLVGKY</sequence>
<dbReference type="AlphaFoldDB" id="A0A4R1F0I1"/>
<dbReference type="RefSeq" id="WP_165874634.1">
    <property type="nucleotide sequence ID" value="NZ_SMFQ01000003.1"/>
</dbReference>
<evidence type="ECO:0000313" key="2">
    <source>
        <dbReference type="Proteomes" id="UP000294887"/>
    </source>
</evidence>
<organism evidence="1 2">
    <name type="scientific">Cocleimonas flava</name>
    <dbReference type="NCBI Taxonomy" id="634765"/>
    <lineage>
        <taxon>Bacteria</taxon>
        <taxon>Pseudomonadati</taxon>
        <taxon>Pseudomonadota</taxon>
        <taxon>Gammaproteobacteria</taxon>
        <taxon>Thiotrichales</taxon>
        <taxon>Thiotrichaceae</taxon>
        <taxon>Cocleimonas</taxon>
    </lineage>
</organism>
<evidence type="ECO:0000313" key="1">
    <source>
        <dbReference type="EMBL" id="TCJ86750.1"/>
    </source>
</evidence>
<dbReference type="InterPro" id="IPR023614">
    <property type="entry name" value="Porin_dom_sf"/>
</dbReference>
<dbReference type="Gene3D" id="2.40.160.10">
    <property type="entry name" value="Porin"/>
    <property type="match status" value="1"/>
</dbReference>
<dbReference type="Pfam" id="PF11854">
    <property type="entry name" value="MtrB_PioB"/>
    <property type="match status" value="1"/>
</dbReference>
<proteinExistence type="predicted"/>
<dbReference type="InterPro" id="IPR020016">
    <property type="entry name" value="Decahaem-assoc_OM_MtrB/PioB"/>
</dbReference>
<keyword evidence="2" id="KW-1185">Reference proteome</keyword>
<dbReference type="Proteomes" id="UP000294887">
    <property type="component" value="Unassembled WGS sequence"/>
</dbReference>
<reference evidence="1 2" key="1">
    <citation type="submission" date="2019-03" db="EMBL/GenBank/DDBJ databases">
        <title>Genomic Encyclopedia of Type Strains, Phase IV (KMG-IV): sequencing the most valuable type-strain genomes for metagenomic binning, comparative biology and taxonomic classification.</title>
        <authorList>
            <person name="Goeker M."/>
        </authorList>
    </citation>
    <scope>NUCLEOTIDE SEQUENCE [LARGE SCALE GENOMIC DNA]</scope>
    <source>
        <strain evidence="1 2">DSM 24830</strain>
    </source>
</reference>
<accession>A0A4R1F0I1</accession>
<dbReference type="EMBL" id="SMFQ01000003">
    <property type="protein sequence ID" value="TCJ86750.1"/>
    <property type="molecule type" value="Genomic_DNA"/>
</dbReference>
<name>A0A4R1F0I1_9GAMM</name>
<dbReference type="SUPFAM" id="SSF56935">
    <property type="entry name" value="Porins"/>
    <property type="match status" value="1"/>
</dbReference>
<protein>
    <submittedName>
        <fullName evidence="1">Putative beta-barrel porin MtrB/PioB</fullName>
    </submittedName>
</protein>
<feature type="non-terminal residue" evidence="1">
    <location>
        <position position="1"/>
    </location>
</feature>
<comment type="caution">
    <text evidence="1">The sequence shown here is derived from an EMBL/GenBank/DDBJ whole genome shotgun (WGS) entry which is preliminary data.</text>
</comment>